<dbReference type="SUPFAM" id="SSF50978">
    <property type="entry name" value="WD40 repeat-like"/>
    <property type="match status" value="2"/>
</dbReference>
<dbReference type="PROSITE" id="PS00678">
    <property type="entry name" value="WD_REPEATS_1"/>
    <property type="match status" value="5"/>
</dbReference>
<dbReference type="SMART" id="SM00320">
    <property type="entry name" value="WD40"/>
    <property type="match status" value="13"/>
</dbReference>
<dbReference type="InterPro" id="IPR036322">
    <property type="entry name" value="WD40_repeat_dom_sf"/>
</dbReference>
<dbReference type="OrthoDB" id="674604at2759"/>
<protein>
    <submittedName>
        <fullName evidence="4">Putative vegetative incompatibility protein HET-E-1</fullName>
    </submittedName>
</protein>
<feature type="repeat" description="WD" evidence="3">
    <location>
        <begin position="460"/>
        <end position="494"/>
    </location>
</feature>
<dbReference type="PROSITE" id="PS50294">
    <property type="entry name" value="WD_REPEATS_REGION"/>
    <property type="match status" value="9"/>
</dbReference>
<evidence type="ECO:0000256" key="3">
    <source>
        <dbReference type="PROSITE-ProRule" id="PRU00221"/>
    </source>
</evidence>
<feature type="repeat" description="WD" evidence="3">
    <location>
        <begin position="676"/>
        <end position="717"/>
    </location>
</feature>
<dbReference type="EMBL" id="AZST01001039">
    <property type="protein sequence ID" value="KEP46581.1"/>
    <property type="molecule type" value="Genomic_DNA"/>
</dbReference>
<dbReference type="STRING" id="1423351.A0A074RHI5"/>
<feature type="repeat" description="WD" evidence="3">
    <location>
        <begin position="503"/>
        <end position="544"/>
    </location>
</feature>
<name>A0A074RHI5_9AGAM</name>
<feature type="repeat" description="WD" evidence="3">
    <location>
        <begin position="548"/>
        <end position="589"/>
    </location>
</feature>
<dbReference type="AlphaFoldDB" id="A0A074RHI5"/>
<feature type="repeat" description="WD" evidence="3">
    <location>
        <begin position="286"/>
        <end position="318"/>
    </location>
</feature>
<dbReference type="PROSITE" id="PS50082">
    <property type="entry name" value="WD_REPEATS_2"/>
    <property type="match status" value="11"/>
</dbReference>
<feature type="repeat" description="WD" evidence="3">
    <location>
        <begin position="634"/>
        <end position="675"/>
    </location>
</feature>
<dbReference type="InterPro" id="IPR020472">
    <property type="entry name" value="WD40_PAC1"/>
</dbReference>
<dbReference type="HOGENOM" id="CLU_000288_6_3_1"/>
<evidence type="ECO:0000313" key="4">
    <source>
        <dbReference type="EMBL" id="KEP46581.1"/>
    </source>
</evidence>
<feature type="repeat" description="WD" evidence="3">
    <location>
        <begin position="243"/>
        <end position="284"/>
    </location>
</feature>
<evidence type="ECO:0000256" key="1">
    <source>
        <dbReference type="ARBA" id="ARBA00022574"/>
    </source>
</evidence>
<accession>A0A074RHI5</accession>
<reference evidence="4 5" key="1">
    <citation type="submission" date="2013-12" db="EMBL/GenBank/DDBJ databases">
        <authorList>
            <person name="Cubeta M."/>
            <person name="Pakala S."/>
            <person name="Fedorova N."/>
            <person name="Thomas E."/>
            <person name="Dean R."/>
            <person name="Jabaji S."/>
            <person name="Neate S."/>
            <person name="Toda T."/>
            <person name="Tavantzis S."/>
            <person name="Vilgalys R."/>
            <person name="Bharathan N."/>
            <person name="Pakala S."/>
            <person name="Losada L.S."/>
            <person name="Zafar N."/>
            <person name="Nierman W."/>
        </authorList>
    </citation>
    <scope>NUCLEOTIDE SEQUENCE [LARGE SCALE GENOMIC DNA]</scope>
    <source>
        <strain evidence="4 5">123E</strain>
    </source>
</reference>
<dbReference type="InterPro" id="IPR001680">
    <property type="entry name" value="WD40_rpt"/>
</dbReference>
<dbReference type="PANTHER" id="PTHR19848:SF8">
    <property type="entry name" value="F-BOX AND WD REPEAT DOMAIN CONTAINING 7"/>
    <property type="match status" value="1"/>
</dbReference>
<sequence length="912" mass="98672">MLDTSRSKGFCCDESKSNEMVAHRCFDVMKTELRFNICQLESSYLADDQVSDLEARVVRCISPTLSYACRYWSSHLQLSAAKDNASHMLLDFLFERFLFWMEVLSLSRCIGIGATMMQQAQTWLRQMNDTSNEVQKQVSDARNFVTWFAANSCSRSTPHIYISALALCAKSSWVYQHYFQRTTGLASISIDQHEESVLAIWSLGSVVNSVAISPDGNRIASGSAEGSVRVYDIHTGAVVAGPFQGHTVGIGSVAFSPDGRHIASGSYDQTVIVWDADTGRIFTGPLQKHINAVCSVASSPDGKRLMSGSDDKTIIVWDTCTGAIALGPLAGHSKEINSVAFSPDGQLVASGSNDRTIRIWDALTGAAIGEPLRGHTDQVNMVAFSPDGSKIASCSSDKTIRVWDIQAGTTVGLPFTGHTGPVWSIAFSHDGHWIASGGINQGHNIIVWDTLTGSVVLGPLSGHTDHVNSVAFTPDNTRIVSSSYDKTIRIWDVQPQNKGLSQSSAHEFSLGPVAFLRTRTQLISCTSTGLLKVWDMHTGTTISGEFEGQAKDAVIHSITVSPQDRLVAVGPSDLTIQVWSVLTGKLTCQLVTAHKSPIRSLGFSNDGAQLCSGSDDATVTVWDIDTGVMVGRPFIGHTGAVMSVAFSPDVTCIASSSVDCTIIIWDTSTGALIYTFNGHESSVSSVVFSPDGGLIVSGSADGVIRQWDAKAGTLINPILPIHLDADFHSSSGSDEIPSTNCVCFSPDGTQIISGFRSSLRLVDAHTSKLIFKIKLLPGEKVRWVGYSPDGMDIISVLTSAYAATSETSEDFIKTAQSSNIIRVWRANVPPDQMPSSSTPRDWSYEDDGRVMSPEGLVMWIPPDLIPHMEELTDLESESHYIPLAMSSYEFINIGYPDLCIGNRWAKCYVIEN</sequence>
<gene>
    <name evidence="4" type="ORF">V565_191570</name>
</gene>
<dbReference type="InterPro" id="IPR019775">
    <property type="entry name" value="WD40_repeat_CS"/>
</dbReference>
<proteinExistence type="predicted"/>
<evidence type="ECO:0000256" key="2">
    <source>
        <dbReference type="ARBA" id="ARBA00022737"/>
    </source>
</evidence>
<keyword evidence="1 3" id="KW-0853">WD repeat</keyword>
<organism evidence="4 5">
    <name type="scientific">Rhizoctonia solani 123E</name>
    <dbReference type="NCBI Taxonomy" id="1423351"/>
    <lineage>
        <taxon>Eukaryota</taxon>
        <taxon>Fungi</taxon>
        <taxon>Dikarya</taxon>
        <taxon>Basidiomycota</taxon>
        <taxon>Agaricomycotina</taxon>
        <taxon>Agaricomycetes</taxon>
        <taxon>Cantharellales</taxon>
        <taxon>Ceratobasidiaceae</taxon>
        <taxon>Rhizoctonia</taxon>
    </lineage>
</organism>
<keyword evidence="2" id="KW-0677">Repeat</keyword>
<feature type="repeat" description="WD" evidence="3">
    <location>
        <begin position="372"/>
        <end position="413"/>
    </location>
</feature>
<dbReference type="CDD" id="cd00200">
    <property type="entry name" value="WD40"/>
    <property type="match status" value="2"/>
</dbReference>
<dbReference type="PANTHER" id="PTHR19848">
    <property type="entry name" value="WD40 REPEAT PROTEIN"/>
    <property type="match status" value="1"/>
</dbReference>
<feature type="repeat" description="WD" evidence="3">
    <location>
        <begin position="591"/>
        <end position="632"/>
    </location>
</feature>
<feature type="repeat" description="WD" evidence="3">
    <location>
        <begin position="329"/>
        <end position="370"/>
    </location>
</feature>
<comment type="caution">
    <text evidence="4">The sequence shown here is derived from an EMBL/GenBank/DDBJ whole genome shotgun (WGS) entry which is preliminary data.</text>
</comment>
<dbReference type="Proteomes" id="UP000027456">
    <property type="component" value="Unassembled WGS sequence"/>
</dbReference>
<dbReference type="InterPro" id="IPR015943">
    <property type="entry name" value="WD40/YVTN_repeat-like_dom_sf"/>
</dbReference>
<dbReference type="Pfam" id="PF00400">
    <property type="entry name" value="WD40"/>
    <property type="match status" value="12"/>
</dbReference>
<keyword evidence="5" id="KW-1185">Reference proteome</keyword>
<feature type="repeat" description="WD" evidence="3">
    <location>
        <begin position="207"/>
        <end position="241"/>
    </location>
</feature>
<evidence type="ECO:0000313" key="5">
    <source>
        <dbReference type="Proteomes" id="UP000027456"/>
    </source>
</evidence>
<dbReference type="Gene3D" id="2.130.10.10">
    <property type="entry name" value="YVTN repeat-like/Quinoprotein amine dehydrogenase"/>
    <property type="match status" value="4"/>
</dbReference>
<dbReference type="PRINTS" id="PR00320">
    <property type="entry name" value="GPROTEINBRPT"/>
</dbReference>